<keyword evidence="4" id="KW-0926">Vacuole</keyword>
<dbReference type="EMBL" id="SWLB01000002">
    <property type="protein sequence ID" value="KAF3340932.1"/>
    <property type="molecule type" value="Genomic_DNA"/>
</dbReference>
<feature type="compositionally biased region" description="Basic and acidic residues" evidence="10">
    <location>
        <begin position="202"/>
        <end position="273"/>
    </location>
</feature>
<feature type="domain" description="Cation efflux protein transmembrane" evidence="12">
    <location>
        <begin position="68"/>
        <end position="370"/>
    </location>
</feature>
<evidence type="ECO:0000256" key="10">
    <source>
        <dbReference type="SAM" id="MobiDB-lite"/>
    </source>
</evidence>
<feature type="transmembrane region" description="Helical" evidence="11">
    <location>
        <begin position="105"/>
        <end position="123"/>
    </location>
</feature>
<feature type="transmembrane region" description="Helical" evidence="11">
    <location>
        <begin position="169"/>
        <end position="190"/>
    </location>
</feature>
<dbReference type="NCBIfam" id="TIGR01297">
    <property type="entry name" value="CDF"/>
    <property type="match status" value="1"/>
</dbReference>
<keyword evidence="7 11" id="KW-1133">Transmembrane helix</keyword>
<sequence>MESQNSSASTSSSEIKEVNIDLDTEPPVILPISNVPSPTGDSIACQGGKCVLSYTKNLHERRASMIKLTIAIILCIIFMIGEVICGVIANSLAILTDAAHLLSDVAGYMISLFALWATGWEPTTRHSYGFSRIEILGALVSVLLIWLVTGILIYEAIDRFFHGSGQVKGLFMFVVSAFGLVVNIFIAVMLGHDHGHHGHGGHSHEHGHGHSDENGHEQGHGHEQAYGQEHEHGQKNEHEHGQKNEHEHGQKNEHEHGHEHDHDQEHEHGHVHDANTMSTNFHHNHHHEKDVKELLSKKGNKKSKMNINVESAYLHVLGDIILNIGGMIGGGLIWYKPEWKKIDLACTLIFSVIVLLTTIKIMRSILGVLMESTPRDINTTQLENGLCAMDGVVELHDLHIWTITMEKVVLTCHVTIAPDADSDSIQDQVMEYIKREFSISHVTIQIEKMKC</sequence>
<proteinExistence type="inferred from homology"/>
<dbReference type="SUPFAM" id="SSF161111">
    <property type="entry name" value="Cation efflux protein transmembrane domain-like"/>
    <property type="match status" value="1"/>
</dbReference>
<keyword evidence="15" id="KW-1185">Reference proteome</keyword>
<comment type="subcellular location">
    <subcellularLocation>
        <location evidence="1">Vacuole membrane</location>
        <topology evidence="1">Multi-pass membrane protein</topology>
    </subcellularLocation>
</comment>
<keyword evidence="6" id="KW-0862">Zinc</keyword>
<feature type="compositionally biased region" description="Basic and acidic residues" evidence="10">
    <location>
        <begin position="287"/>
        <end position="296"/>
    </location>
</feature>
<evidence type="ECO:0000256" key="3">
    <source>
        <dbReference type="ARBA" id="ARBA00022448"/>
    </source>
</evidence>
<keyword evidence="3" id="KW-0813">Transport</keyword>
<dbReference type="AlphaFoldDB" id="A0A833VHR1"/>
<keyword evidence="5 11" id="KW-0812">Transmembrane</keyword>
<feature type="transmembrane region" description="Helical" evidence="11">
    <location>
        <begin position="135"/>
        <end position="157"/>
    </location>
</feature>
<dbReference type="InterPro" id="IPR027470">
    <property type="entry name" value="Cation_efflux_CTD"/>
</dbReference>
<evidence type="ECO:0000256" key="7">
    <source>
        <dbReference type="ARBA" id="ARBA00022989"/>
    </source>
</evidence>
<feature type="domain" description="Cation efflux protein cytoplasmic" evidence="13">
    <location>
        <begin position="374"/>
        <end position="448"/>
    </location>
</feature>
<dbReference type="SUPFAM" id="SSF160240">
    <property type="entry name" value="Cation efflux protein cytoplasmic domain-like"/>
    <property type="match status" value="1"/>
</dbReference>
<feature type="transmembrane region" description="Helical" evidence="11">
    <location>
        <begin position="341"/>
        <end position="362"/>
    </location>
</feature>
<evidence type="ECO:0000256" key="11">
    <source>
        <dbReference type="SAM" id="Phobius"/>
    </source>
</evidence>
<protein>
    <submittedName>
        <fullName evidence="14">Metal tolerance protein 1-like protein</fullName>
    </submittedName>
</protein>
<dbReference type="InterPro" id="IPR050681">
    <property type="entry name" value="CDF/SLC30A"/>
</dbReference>
<keyword evidence="6" id="KW-0864">Zinc transport</keyword>
<feature type="region of interest" description="Disordered" evidence="10">
    <location>
        <begin position="196"/>
        <end position="299"/>
    </location>
</feature>
<dbReference type="PANTHER" id="PTHR11562">
    <property type="entry name" value="CATION EFFLUX PROTEIN/ ZINC TRANSPORTER"/>
    <property type="match status" value="1"/>
</dbReference>
<evidence type="ECO:0000313" key="15">
    <source>
        <dbReference type="Proteomes" id="UP000623129"/>
    </source>
</evidence>
<feature type="transmembrane region" description="Helical" evidence="11">
    <location>
        <begin position="312"/>
        <end position="335"/>
    </location>
</feature>
<evidence type="ECO:0000313" key="14">
    <source>
        <dbReference type="EMBL" id="KAF3340932.1"/>
    </source>
</evidence>
<name>A0A833VHR1_9POAL</name>
<gene>
    <name evidence="14" type="ORF">FCM35_KLT09776</name>
</gene>
<keyword evidence="9 11" id="KW-0472">Membrane</keyword>
<evidence type="ECO:0000256" key="2">
    <source>
        <dbReference type="ARBA" id="ARBA00008873"/>
    </source>
</evidence>
<dbReference type="InterPro" id="IPR027469">
    <property type="entry name" value="Cation_efflux_TMD_sf"/>
</dbReference>
<dbReference type="GO" id="GO:0005385">
    <property type="term" value="F:zinc ion transmembrane transporter activity"/>
    <property type="evidence" value="ECO:0007669"/>
    <property type="project" value="TreeGrafter"/>
</dbReference>
<dbReference type="InterPro" id="IPR058533">
    <property type="entry name" value="Cation_efflux_TM"/>
</dbReference>
<evidence type="ECO:0000256" key="8">
    <source>
        <dbReference type="ARBA" id="ARBA00023065"/>
    </source>
</evidence>
<dbReference type="GO" id="GO:0005886">
    <property type="term" value="C:plasma membrane"/>
    <property type="evidence" value="ECO:0007669"/>
    <property type="project" value="TreeGrafter"/>
</dbReference>
<feature type="transmembrane region" description="Helical" evidence="11">
    <location>
        <begin position="68"/>
        <end position="93"/>
    </location>
</feature>
<evidence type="ECO:0000259" key="12">
    <source>
        <dbReference type="Pfam" id="PF01545"/>
    </source>
</evidence>
<comment type="caution">
    <text evidence="14">The sequence shown here is derived from an EMBL/GenBank/DDBJ whole genome shotgun (WGS) entry which is preliminary data.</text>
</comment>
<dbReference type="InterPro" id="IPR002524">
    <property type="entry name" value="Cation_efflux"/>
</dbReference>
<dbReference type="Pfam" id="PF16916">
    <property type="entry name" value="ZT_dimer"/>
    <property type="match status" value="1"/>
</dbReference>
<dbReference type="Proteomes" id="UP000623129">
    <property type="component" value="Unassembled WGS sequence"/>
</dbReference>
<keyword evidence="8" id="KW-0406">Ion transport</keyword>
<evidence type="ECO:0000259" key="13">
    <source>
        <dbReference type="Pfam" id="PF16916"/>
    </source>
</evidence>
<evidence type="ECO:0000256" key="4">
    <source>
        <dbReference type="ARBA" id="ARBA00022554"/>
    </source>
</evidence>
<dbReference type="GO" id="GO:0005774">
    <property type="term" value="C:vacuolar membrane"/>
    <property type="evidence" value="ECO:0007669"/>
    <property type="project" value="UniProtKB-SubCell"/>
</dbReference>
<evidence type="ECO:0000256" key="6">
    <source>
        <dbReference type="ARBA" id="ARBA00022906"/>
    </source>
</evidence>
<evidence type="ECO:0000256" key="9">
    <source>
        <dbReference type="ARBA" id="ARBA00023136"/>
    </source>
</evidence>
<dbReference type="Pfam" id="PF01545">
    <property type="entry name" value="Cation_efflux"/>
    <property type="match status" value="1"/>
</dbReference>
<dbReference type="InterPro" id="IPR036837">
    <property type="entry name" value="Cation_efflux_CTD_sf"/>
</dbReference>
<comment type="similarity">
    <text evidence="2">Belongs to the cation diffusion facilitator (CDF) transporter (TC 2.A.4) family. SLC30A subfamily.</text>
</comment>
<dbReference type="OrthoDB" id="9944568at2759"/>
<reference evidence="14" key="1">
    <citation type="submission" date="2020-01" db="EMBL/GenBank/DDBJ databases">
        <title>Genome sequence of Kobresia littledalei, the first chromosome-level genome in the family Cyperaceae.</title>
        <authorList>
            <person name="Qu G."/>
        </authorList>
    </citation>
    <scope>NUCLEOTIDE SEQUENCE</scope>
    <source>
        <strain evidence="14">C.B.Clarke</strain>
        <tissue evidence="14">Leaf</tissue>
    </source>
</reference>
<dbReference type="PANTHER" id="PTHR11562:SF100">
    <property type="entry name" value="METAL TOLERANCE PROTEIN A2"/>
    <property type="match status" value="1"/>
</dbReference>
<organism evidence="14 15">
    <name type="scientific">Carex littledalei</name>
    <dbReference type="NCBI Taxonomy" id="544730"/>
    <lineage>
        <taxon>Eukaryota</taxon>
        <taxon>Viridiplantae</taxon>
        <taxon>Streptophyta</taxon>
        <taxon>Embryophyta</taxon>
        <taxon>Tracheophyta</taxon>
        <taxon>Spermatophyta</taxon>
        <taxon>Magnoliopsida</taxon>
        <taxon>Liliopsida</taxon>
        <taxon>Poales</taxon>
        <taxon>Cyperaceae</taxon>
        <taxon>Cyperoideae</taxon>
        <taxon>Cariceae</taxon>
        <taxon>Carex</taxon>
        <taxon>Carex subgen. Euthyceras</taxon>
    </lineage>
</organism>
<evidence type="ECO:0000256" key="1">
    <source>
        <dbReference type="ARBA" id="ARBA00004128"/>
    </source>
</evidence>
<evidence type="ECO:0000256" key="5">
    <source>
        <dbReference type="ARBA" id="ARBA00022692"/>
    </source>
</evidence>
<accession>A0A833VHR1</accession>
<dbReference type="Gene3D" id="1.20.1510.10">
    <property type="entry name" value="Cation efflux protein transmembrane domain"/>
    <property type="match status" value="2"/>
</dbReference>